<keyword evidence="3" id="KW-0812">Transmembrane</keyword>
<evidence type="ECO:0000256" key="6">
    <source>
        <dbReference type="SAM" id="Coils"/>
    </source>
</evidence>
<dbReference type="Proteomes" id="UP001520878">
    <property type="component" value="Unassembled WGS sequence"/>
</dbReference>
<evidence type="ECO:0000313" key="8">
    <source>
        <dbReference type="EMBL" id="MCC2615029.1"/>
    </source>
</evidence>
<keyword evidence="7" id="KW-0732">Signal</keyword>
<evidence type="ECO:0000256" key="5">
    <source>
        <dbReference type="ARBA" id="ARBA00023237"/>
    </source>
</evidence>
<accession>A0ABS8G376</accession>
<dbReference type="InterPro" id="IPR051906">
    <property type="entry name" value="TolC-like"/>
</dbReference>
<keyword evidence="4" id="KW-0472">Membrane</keyword>
<dbReference type="Gene3D" id="1.20.1600.10">
    <property type="entry name" value="Outer membrane efflux proteins (OEP)"/>
    <property type="match status" value="1"/>
</dbReference>
<evidence type="ECO:0000256" key="1">
    <source>
        <dbReference type="ARBA" id="ARBA00004442"/>
    </source>
</evidence>
<dbReference type="EMBL" id="JAJEWP010000001">
    <property type="protein sequence ID" value="MCC2615029.1"/>
    <property type="molecule type" value="Genomic_DNA"/>
</dbReference>
<dbReference type="RefSeq" id="WP_229156942.1">
    <property type="nucleotide sequence ID" value="NZ_JAJEWP010000001.1"/>
</dbReference>
<feature type="coiled-coil region" evidence="6">
    <location>
        <begin position="332"/>
        <end position="359"/>
    </location>
</feature>
<reference evidence="8 9" key="1">
    <citation type="submission" date="2021-10" db="EMBL/GenBank/DDBJ databases">
        <title>Draft genome of Aestuariibacter halophilus JC2043.</title>
        <authorList>
            <person name="Emsley S.A."/>
            <person name="Pfannmuller K.M."/>
            <person name="Ushijima B."/>
            <person name="Saw J.H."/>
            <person name="Videau P."/>
        </authorList>
    </citation>
    <scope>NUCLEOTIDE SEQUENCE [LARGE SCALE GENOMIC DNA]</scope>
    <source>
        <strain evidence="8 9">JC2043</strain>
    </source>
</reference>
<comment type="subcellular location">
    <subcellularLocation>
        <location evidence="1">Cell outer membrane</location>
    </subcellularLocation>
</comment>
<protein>
    <submittedName>
        <fullName evidence="8">TolC family protein</fullName>
    </submittedName>
</protein>
<comment type="caution">
    <text evidence="8">The sequence shown here is derived from an EMBL/GenBank/DDBJ whole genome shotgun (WGS) entry which is preliminary data.</text>
</comment>
<evidence type="ECO:0000256" key="4">
    <source>
        <dbReference type="ARBA" id="ARBA00023136"/>
    </source>
</evidence>
<dbReference type="SUPFAM" id="SSF56954">
    <property type="entry name" value="Outer membrane efflux proteins (OEP)"/>
    <property type="match status" value="1"/>
</dbReference>
<evidence type="ECO:0000256" key="3">
    <source>
        <dbReference type="ARBA" id="ARBA00022692"/>
    </source>
</evidence>
<dbReference type="PANTHER" id="PTHR30026">
    <property type="entry name" value="OUTER MEMBRANE PROTEIN TOLC"/>
    <property type="match status" value="1"/>
</dbReference>
<sequence>MFRCFLSVIGATFALGVNAQSALSLPDAVRLAQENDVWLQGNVLQQSAIESRAIAAGSLPDPTVAVSVMNLPTDSFDFDQEAMTQLKVGVSQMLPRGDSRALQQQRLTTDAQRFPLMRDDRRAKVRATVSQLWLDAYAAQQTLNLIEQDKTLFEQLVDVSRASYASASGKARQQDIIRAQLELLQLQDRLTVQRQRLETVLAQLTEWLPNPVERVDATLPTTKAAASDWMSMSTDRVLAQLQQHPSVLAIDVRHQVAQTDIDLARQQFKPQWGVNASYAVRDDSPQGMQRADFFSVGVTFDVPLFTDNRQDPQLAASVASAEAVKTDKRLLLRQLLSAVQKEQRQLASLQQRRQLYAQQLIVQVHEQAEAALTAYTNDDGDFAEVVRARIAELNTKVAALQIAVDERKAMARLMYLLFPHSQSLTGHTGDPS</sequence>
<feature type="chain" id="PRO_5045915107" evidence="7">
    <location>
        <begin position="20"/>
        <end position="432"/>
    </location>
</feature>
<feature type="signal peptide" evidence="7">
    <location>
        <begin position="1"/>
        <end position="19"/>
    </location>
</feature>
<keyword evidence="2" id="KW-1134">Transmembrane beta strand</keyword>
<dbReference type="PANTHER" id="PTHR30026:SF20">
    <property type="entry name" value="OUTER MEMBRANE PROTEIN TOLC"/>
    <property type="match status" value="1"/>
</dbReference>
<evidence type="ECO:0000256" key="7">
    <source>
        <dbReference type="SAM" id="SignalP"/>
    </source>
</evidence>
<keyword evidence="5" id="KW-0998">Cell outer membrane</keyword>
<name>A0ABS8G376_9ALTE</name>
<keyword evidence="6" id="KW-0175">Coiled coil</keyword>
<organism evidence="8 9">
    <name type="scientific">Fluctibacter halophilus</name>
    <dbReference type="NCBI Taxonomy" id="226011"/>
    <lineage>
        <taxon>Bacteria</taxon>
        <taxon>Pseudomonadati</taxon>
        <taxon>Pseudomonadota</taxon>
        <taxon>Gammaproteobacteria</taxon>
        <taxon>Alteromonadales</taxon>
        <taxon>Alteromonadaceae</taxon>
        <taxon>Fluctibacter</taxon>
    </lineage>
</organism>
<keyword evidence="9" id="KW-1185">Reference proteome</keyword>
<evidence type="ECO:0000256" key="2">
    <source>
        <dbReference type="ARBA" id="ARBA00022452"/>
    </source>
</evidence>
<evidence type="ECO:0000313" key="9">
    <source>
        <dbReference type="Proteomes" id="UP001520878"/>
    </source>
</evidence>
<proteinExistence type="predicted"/>
<gene>
    <name evidence="8" type="ORF">LJ739_02080</name>
</gene>